<protein>
    <submittedName>
        <fullName evidence="1">Uncharacterized protein</fullName>
    </submittedName>
</protein>
<organism evidence="1">
    <name type="scientific">viral metagenome</name>
    <dbReference type="NCBI Taxonomy" id="1070528"/>
    <lineage>
        <taxon>unclassified sequences</taxon>
        <taxon>metagenomes</taxon>
        <taxon>organismal metagenomes</taxon>
    </lineage>
</organism>
<dbReference type="AlphaFoldDB" id="A0A6C0EH12"/>
<reference evidence="1" key="1">
    <citation type="journal article" date="2020" name="Nature">
        <title>Giant virus diversity and host interactions through global metagenomics.</title>
        <authorList>
            <person name="Schulz F."/>
            <person name="Roux S."/>
            <person name="Paez-Espino D."/>
            <person name="Jungbluth S."/>
            <person name="Walsh D.A."/>
            <person name="Denef V.J."/>
            <person name="McMahon K.D."/>
            <person name="Konstantinidis K.T."/>
            <person name="Eloe-Fadrosh E.A."/>
            <person name="Kyrpides N.C."/>
            <person name="Woyke T."/>
        </authorList>
    </citation>
    <scope>NUCLEOTIDE SEQUENCE</scope>
    <source>
        <strain evidence="1">GVMAG-M-3300001348-25</strain>
    </source>
</reference>
<proteinExistence type="predicted"/>
<sequence length="138" mass="16660">MNSLKEEEYANFLNVKDEYNFELIIDYLNIKSPEGQDEKYAQQFPRVFYLEDYNSKIPVIVEKIYGFVKEIDHIDMLIRHTNQPHSMMKPSDCEDDKLLGFMMLFCFDYFQLVHQCLQDIYKYNNVSEECIEKIKNKK</sequence>
<dbReference type="EMBL" id="MN738853">
    <property type="protein sequence ID" value="QHT28218.1"/>
    <property type="molecule type" value="Genomic_DNA"/>
</dbReference>
<evidence type="ECO:0000313" key="1">
    <source>
        <dbReference type="EMBL" id="QHT28218.1"/>
    </source>
</evidence>
<name>A0A6C0EH12_9ZZZZ</name>
<accession>A0A6C0EH12</accession>